<dbReference type="InterPro" id="IPR014907">
    <property type="entry name" value="BT4734-like_N"/>
</dbReference>
<evidence type="ECO:0000313" key="3">
    <source>
        <dbReference type="Proteomes" id="UP000245880"/>
    </source>
</evidence>
<dbReference type="AlphaFoldDB" id="A0A316AJ91"/>
<proteinExistence type="predicted"/>
<protein>
    <submittedName>
        <fullName evidence="2">VirE-like protein</fullName>
    </submittedName>
</protein>
<gene>
    <name evidence="2" type="ORF">CLV98_1075</name>
</gene>
<dbReference type="Proteomes" id="UP000245880">
    <property type="component" value="Unassembled WGS sequence"/>
</dbReference>
<dbReference type="Pfam" id="PF08800">
    <property type="entry name" value="BT4734-like_N"/>
    <property type="match status" value="1"/>
</dbReference>
<dbReference type="NCBIfam" id="NF040562">
    <property type="entry name" value="PrimPol_Db"/>
    <property type="match status" value="1"/>
</dbReference>
<evidence type="ECO:0000259" key="1">
    <source>
        <dbReference type="Pfam" id="PF08800"/>
    </source>
</evidence>
<dbReference type="RefSeq" id="WP_109674950.1">
    <property type="nucleotide sequence ID" value="NZ_QGDT01000007.1"/>
</dbReference>
<organism evidence="2 3">
    <name type="scientific">Dyadobacter jejuensis</name>
    <dbReference type="NCBI Taxonomy" id="1082580"/>
    <lineage>
        <taxon>Bacteria</taxon>
        <taxon>Pseudomonadati</taxon>
        <taxon>Bacteroidota</taxon>
        <taxon>Cytophagia</taxon>
        <taxon>Cytophagales</taxon>
        <taxon>Spirosomataceae</taxon>
        <taxon>Dyadobacter</taxon>
    </lineage>
</organism>
<feature type="domain" description="BT4734-like N-terminal" evidence="1">
    <location>
        <begin position="60"/>
        <end position="182"/>
    </location>
</feature>
<dbReference type="OrthoDB" id="1068350at2"/>
<sequence>MTTPSLSFGEAITCGQEVLVDCTLENIFECVTGRIPSSLESDTRRLRKLMAIDKAAYRKAKTKLPYIAGSVFNGGVRRLDSFLSAHYFILDIDHIELIDGQIPDQIVANPVVAMAFVSPSGEGIKVFCQLETPITDPSLFSALYKQFASEFADKVGLTGSLDLRTHDASRACFLAYDPQAYFNPTPVAIDWQSLEPLNSAPLQADTNPLGEGSASPTTAQNELNEVAYKAILKEINPNALVRRAKDVYVPQDLLEFMDLIPDLCKAANLEISQLNKIQYGVKVCAKQGYRLAELNVFYGKRGFSVIKSPKTGTDPALNSVLYDVIFNYLFPENKTIDIPLIDYLTQSN</sequence>
<dbReference type="EMBL" id="QGDT01000007">
    <property type="protein sequence ID" value="PWJ57299.1"/>
    <property type="molecule type" value="Genomic_DNA"/>
</dbReference>
<reference evidence="2 3" key="1">
    <citation type="submission" date="2018-03" db="EMBL/GenBank/DDBJ databases">
        <title>Genomic Encyclopedia of Archaeal and Bacterial Type Strains, Phase II (KMG-II): from individual species to whole genera.</title>
        <authorList>
            <person name="Goeker M."/>
        </authorList>
    </citation>
    <scope>NUCLEOTIDE SEQUENCE [LARGE SCALE GENOMIC DNA]</scope>
    <source>
        <strain evidence="2 3">DSM 100346</strain>
    </source>
</reference>
<accession>A0A316AJ91</accession>
<comment type="caution">
    <text evidence="2">The sequence shown here is derived from an EMBL/GenBank/DDBJ whole genome shotgun (WGS) entry which is preliminary data.</text>
</comment>
<evidence type="ECO:0000313" key="2">
    <source>
        <dbReference type="EMBL" id="PWJ57299.1"/>
    </source>
</evidence>
<name>A0A316AJ91_9BACT</name>
<keyword evidence="3" id="KW-1185">Reference proteome</keyword>